<reference evidence="1" key="2">
    <citation type="submission" date="2023-04" db="EMBL/GenBank/DDBJ databases">
        <authorList>
            <person name="Bruccoleri R.E."/>
            <person name="Oakeley E.J."/>
            <person name="Faust A.-M."/>
            <person name="Dessus-Babus S."/>
            <person name="Altorfer M."/>
            <person name="Burckhardt D."/>
            <person name="Oertli M."/>
            <person name="Naumann U."/>
            <person name="Petersen F."/>
            <person name="Wong J."/>
        </authorList>
    </citation>
    <scope>NUCLEOTIDE SEQUENCE</scope>
    <source>
        <strain evidence="1">GSM-AAB239-AS_SAM_17_03QT</strain>
        <tissue evidence="1">Leaf</tissue>
    </source>
</reference>
<accession>A0AAX6FNE9</accession>
<evidence type="ECO:0000313" key="2">
    <source>
        <dbReference type="Proteomes" id="UP001140949"/>
    </source>
</evidence>
<gene>
    <name evidence="1" type="ORF">M6B38_411340</name>
</gene>
<keyword evidence="2" id="KW-1185">Reference proteome</keyword>
<proteinExistence type="predicted"/>
<name>A0AAX6FNE9_IRIPA</name>
<evidence type="ECO:0000313" key="1">
    <source>
        <dbReference type="EMBL" id="KAJ6817451.1"/>
    </source>
</evidence>
<dbReference type="Proteomes" id="UP001140949">
    <property type="component" value="Unassembled WGS sequence"/>
</dbReference>
<dbReference type="AlphaFoldDB" id="A0AAX6FNE9"/>
<protein>
    <submittedName>
        <fullName evidence="1">Uncharacterized protein</fullName>
    </submittedName>
</protein>
<sequence>MIASAERDSERAFESQVWILLKGQVHCLCLKRVISPSKTGFESLHLRRLSRRSARTESVVTVVSMYKVAILSSL</sequence>
<organism evidence="1 2">
    <name type="scientific">Iris pallida</name>
    <name type="common">Sweet iris</name>
    <dbReference type="NCBI Taxonomy" id="29817"/>
    <lineage>
        <taxon>Eukaryota</taxon>
        <taxon>Viridiplantae</taxon>
        <taxon>Streptophyta</taxon>
        <taxon>Embryophyta</taxon>
        <taxon>Tracheophyta</taxon>
        <taxon>Spermatophyta</taxon>
        <taxon>Magnoliopsida</taxon>
        <taxon>Liliopsida</taxon>
        <taxon>Asparagales</taxon>
        <taxon>Iridaceae</taxon>
        <taxon>Iridoideae</taxon>
        <taxon>Irideae</taxon>
        <taxon>Iris</taxon>
    </lineage>
</organism>
<dbReference type="EMBL" id="JANAVB010027994">
    <property type="protein sequence ID" value="KAJ6817451.1"/>
    <property type="molecule type" value="Genomic_DNA"/>
</dbReference>
<reference evidence="1" key="1">
    <citation type="journal article" date="2023" name="GigaByte">
        <title>Genome assembly of the bearded iris, Iris pallida Lam.</title>
        <authorList>
            <person name="Bruccoleri R.E."/>
            <person name="Oakeley E.J."/>
            <person name="Faust A.M.E."/>
            <person name="Altorfer M."/>
            <person name="Dessus-Babus S."/>
            <person name="Burckhardt D."/>
            <person name="Oertli M."/>
            <person name="Naumann U."/>
            <person name="Petersen F."/>
            <person name="Wong J."/>
        </authorList>
    </citation>
    <scope>NUCLEOTIDE SEQUENCE</scope>
    <source>
        <strain evidence="1">GSM-AAB239-AS_SAM_17_03QT</strain>
    </source>
</reference>
<comment type="caution">
    <text evidence="1">The sequence shown here is derived from an EMBL/GenBank/DDBJ whole genome shotgun (WGS) entry which is preliminary data.</text>
</comment>